<evidence type="ECO:0000313" key="1">
    <source>
        <dbReference type="EMBL" id="KAK3696132.1"/>
    </source>
</evidence>
<dbReference type="Proteomes" id="UP001281147">
    <property type="component" value="Unassembled WGS sequence"/>
</dbReference>
<keyword evidence="2" id="KW-1185">Reference proteome</keyword>
<protein>
    <submittedName>
        <fullName evidence="1">Uncharacterized protein</fullName>
    </submittedName>
</protein>
<evidence type="ECO:0000313" key="2">
    <source>
        <dbReference type="Proteomes" id="UP001281147"/>
    </source>
</evidence>
<proteinExistence type="predicted"/>
<name>A0ACC3MKS5_9PEZI</name>
<gene>
    <name evidence="1" type="ORF">LTR37_018103</name>
</gene>
<comment type="caution">
    <text evidence="1">The sequence shown here is derived from an EMBL/GenBank/DDBJ whole genome shotgun (WGS) entry which is preliminary data.</text>
</comment>
<sequence length="97" mass="11277">MEQPKPSILVRFPAELQLELIDQLRYQDAIMLSQVNRHFHKIIDPQKISSSEEKTAFVKQAQYFKHNDRYSSCDVGSKELLPRQANARVHGSPDRQV</sequence>
<accession>A0ACC3MKS5</accession>
<reference evidence="1" key="1">
    <citation type="submission" date="2023-07" db="EMBL/GenBank/DDBJ databases">
        <title>Black Yeasts Isolated from many extreme environments.</title>
        <authorList>
            <person name="Coleine C."/>
            <person name="Stajich J.E."/>
            <person name="Selbmann L."/>
        </authorList>
    </citation>
    <scope>NUCLEOTIDE SEQUENCE</scope>
    <source>
        <strain evidence="1">CCFEE 5714</strain>
    </source>
</reference>
<organism evidence="1 2">
    <name type="scientific">Vermiconidia calcicola</name>
    <dbReference type="NCBI Taxonomy" id="1690605"/>
    <lineage>
        <taxon>Eukaryota</taxon>
        <taxon>Fungi</taxon>
        <taxon>Dikarya</taxon>
        <taxon>Ascomycota</taxon>
        <taxon>Pezizomycotina</taxon>
        <taxon>Dothideomycetes</taxon>
        <taxon>Dothideomycetidae</taxon>
        <taxon>Mycosphaerellales</taxon>
        <taxon>Extremaceae</taxon>
        <taxon>Vermiconidia</taxon>
    </lineage>
</organism>
<dbReference type="EMBL" id="JAUTXU010000246">
    <property type="protein sequence ID" value="KAK3696132.1"/>
    <property type="molecule type" value="Genomic_DNA"/>
</dbReference>